<dbReference type="SUPFAM" id="SSF56042">
    <property type="entry name" value="PurM C-terminal domain-like"/>
    <property type="match status" value="1"/>
</dbReference>
<dbReference type="PANTHER" id="PTHR10099:SF1">
    <property type="entry name" value="PHOSPHORIBOSYLFORMYLGLYCINAMIDINE SYNTHASE"/>
    <property type="match status" value="1"/>
</dbReference>
<evidence type="ECO:0000256" key="8">
    <source>
        <dbReference type="ARBA" id="ARBA00022840"/>
    </source>
</evidence>
<dbReference type="InterPro" id="IPR029062">
    <property type="entry name" value="Class_I_gatase-like"/>
</dbReference>
<keyword evidence="8" id="KW-0067">ATP-binding</keyword>
<sequence>LLLIDLGKGHNALGATALAQVYRQLGDKPADVRDVAQLKGFYDAMQALVAARKLLAWHDRSDGGLLVTLAEMAFAGHCGVQVDIAALGDDHLAALFNEELGGVIQVRAEDRDAVEALLAQYGLADCVHYLGQALAGDRFVITANDQTVFSESRTTLRVWWAETTWQMQRLRDNPQCADQEHEAKANDADPGLNVKLSFDINEDIAAPYIATGARPKVAVLREQGVNSHVEMAAAFHRAGFDAIDVHMSDLLGGRIGLGNFHALVACGGFSYGDVLGAGEGWAKSILFNHRVRDEFETFFHRPQTLALGVCNGCQMMSNLRELIPGSELWPRFVRNHSDRFEARFSLVEVTQSPSLLLQGMVGSQMPIAVSHGEGRVEVRDDAHLAALESKGLVALRYVDNFGKVTETYPANPNGSPNGITAVTTENGRVTIMMPHPERVFRTVANSWHPENWGEDSPWMRIFRNARKQLG</sequence>
<evidence type="ECO:0000313" key="15">
    <source>
        <dbReference type="EMBL" id="HAC7554536.1"/>
    </source>
</evidence>
<dbReference type="SUPFAM" id="SSF52317">
    <property type="entry name" value="Class I glutamine amidotransferase-like"/>
    <property type="match status" value="1"/>
</dbReference>
<proteinExistence type="inferred from homology"/>
<evidence type="ECO:0000256" key="2">
    <source>
        <dbReference type="ARBA" id="ARBA00008608"/>
    </source>
</evidence>
<feature type="domain" description="PurM-like C-terminal" evidence="14">
    <location>
        <begin position="10"/>
        <end position="142"/>
    </location>
</feature>
<dbReference type="PROSITE" id="PS51273">
    <property type="entry name" value="GATASE_TYPE_1"/>
    <property type="match status" value="1"/>
</dbReference>
<dbReference type="SMART" id="SM01211">
    <property type="entry name" value="GATase_5"/>
    <property type="match status" value="1"/>
</dbReference>
<evidence type="ECO:0000256" key="10">
    <source>
        <dbReference type="ARBA" id="ARBA00022962"/>
    </source>
</evidence>
<gene>
    <name evidence="15" type="ORF">G0F05_19990</name>
</gene>
<feature type="non-terminal residue" evidence="15">
    <location>
        <position position="1"/>
    </location>
</feature>
<accession>A0A703L496</accession>
<keyword evidence="4 15" id="KW-0436">Ligase</keyword>
<dbReference type="GO" id="GO:0006164">
    <property type="term" value="P:purine nucleotide biosynthetic process"/>
    <property type="evidence" value="ECO:0007669"/>
    <property type="project" value="UniProtKB-KW"/>
</dbReference>
<dbReference type="GO" id="GO:0005737">
    <property type="term" value="C:cytoplasm"/>
    <property type="evidence" value="ECO:0007669"/>
    <property type="project" value="TreeGrafter"/>
</dbReference>
<dbReference type="InterPro" id="IPR036676">
    <property type="entry name" value="PurM-like_C_sf"/>
</dbReference>
<dbReference type="Pfam" id="PF02769">
    <property type="entry name" value="AIRS_C"/>
    <property type="match status" value="1"/>
</dbReference>
<evidence type="ECO:0000256" key="3">
    <source>
        <dbReference type="ARBA" id="ARBA00012747"/>
    </source>
</evidence>
<evidence type="ECO:0000256" key="6">
    <source>
        <dbReference type="ARBA" id="ARBA00022741"/>
    </source>
</evidence>
<keyword evidence="10" id="KW-0315">Glutamine amidotransferase</keyword>
<dbReference type="Pfam" id="PF13507">
    <property type="entry name" value="GATase_5"/>
    <property type="match status" value="1"/>
</dbReference>
<keyword evidence="7" id="KW-0658">Purine biosynthesis</keyword>
<evidence type="ECO:0000256" key="12">
    <source>
        <dbReference type="ARBA" id="ARBA00032632"/>
    </source>
</evidence>
<evidence type="ECO:0000256" key="13">
    <source>
        <dbReference type="ARBA" id="ARBA00052585"/>
    </source>
</evidence>
<comment type="pathway">
    <text evidence="1">Purine metabolism; IMP biosynthesis via de novo pathway; 5-amino-1-(5-phospho-D-ribosyl)imidazole from N(2)-formyl-N(1)-(5-phospho-D-ribosyl)glycinamide: step 1/2.</text>
</comment>
<evidence type="ECO:0000259" key="14">
    <source>
        <dbReference type="Pfam" id="PF02769"/>
    </source>
</evidence>
<name>A0A703L496_SALER</name>
<evidence type="ECO:0000256" key="9">
    <source>
        <dbReference type="ARBA" id="ARBA00022842"/>
    </source>
</evidence>
<reference evidence="15" key="1">
    <citation type="journal article" date="2018" name="Genome Biol.">
        <title>SKESA: strategic k-mer extension for scrupulous assemblies.</title>
        <authorList>
            <person name="Souvorov A."/>
            <person name="Agarwala R."/>
            <person name="Lipman D.J."/>
        </authorList>
    </citation>
    <scope>NUCLEOTIDE SEQUENCE</scope>
    <source>
        <strain evidence="15">SL1_85</strain>
    </source>
</reference>
<evidence type="ECO:0000256" key="11">
    <source>
        <dbReference type="ARBA" id="ARBA00029823"/>
    </source>
</evidence>
<evidence type="ECO:0000256" key="7">
    <source>
        <dbReference type="ARBA" id="ARBA00022755"/>
    </source>
</evidence>
<dbReference type="Gene3D" id="3.40.50.880">
    <property type="match status" value="1"/>
</dbReference>
<reference evidence="15" key="2">
    <citation type="submission" date="2018-08" db="EMBL/GenBank/DDBJ databases">
        <authorList>
            <consortium name="NCBI Pathogen Detection Project"/>
        </authorList>
    </citation>
    <scope>NUCLEOTIDE SEQUENCE</scope>
    <source>
        <strain evidence="15">SL1_85</strain>
    </source>
</reference>
<dbReference type="FunFam" id="3.40.50.880:FF:000008">
    <property type="entry name" value="Phosphoribosylformylglycinamidine synthase"/>
    <property type="match status" value="1"/>
</dbReference>
<protein>
    <recommendedName>
        <fullName evidence="3">phosphoribosylformylglycinamidine synthase</fullName>
        <ecNumber evidence="3">6.3.5.3</ecNumber>
    </recommendedName>
    <alternativeName>
        <fullName evidence="12">Formylglycinamide ribonucleotide amidotransferase</fullName>
    </alternativeName>
    <alternativeName>
        <fullName evidence="11">Formylglycinamide ribotide amidotransferase</fullName>
    </alternativeName>
</protein>
<keyword evidence="9" id="KW-0460">Magnesium</keyword>
<keyword evidence="5" id="KW-0479">Metal-binding</keyword>
<dbReference type="AlphaFoldDB" id="A0A703L496"/>
<comment type="similarity">
    <text evidence="2">In the N-terminal section; belongs to the FGAMS family.</text>
</comment>
<dbReference type="PANTHER" id="PTHR10099">
    <property type="entry name" value="PHOSPHORIBOSYLFORMYLGLYCINAMIDINE SYNTHASE"/>
    <property type="match status" value="1"/>
</dbReference>
<organism evidence="15">
    <name type="scientific">Salmonella enterica</name>
    <name type="common">Salmonella choleraesuis</name>
    <dbReference type="NCBI Taxonomy" id="28901"/>
    <lineage>
        <taxon>Bacteria</taxon>
        <taxon>Pseudomonadati</taxon>
        <taxon>Pseudomonadota</taxon>
        <taxon>Gammaproteobacteria</taxon>
        <taxon>Enterobacterales</taxon>
        <taxon>Enterobacteriaceae</taxon>
        <taxon>Salmonella</taxon>
    </lineage>
</organism>
<comment type="caution">
    <text evidence="15">The sequence shown here is derived from an EMBL/GenBank/DDBJ whole genome shotgun (WGS) entry which is preliminary data.</text>
</comment>
<dbReference type="GO" id="GO:0004642">
    <property type="term" value="F:phosphoribosylformylglycinamidine synthase activity"/>
    <property type="evidence" value="ECO:0007669"/>
    <property type="project" value="UniProtKB-EC"/>
</dbReference>
<evidence type="ECO:0000256" key="4">
    <source>
        <dbReference type="ARBA" id="ARBA00022598"/>
    </source>
</evidence>
<dbReference type="GO" id="GO:0005524">
    <property type="term" value="F:ATP binding"/>
    <property type="evidence" value="ECO:0007669"/>
    <property type="project" value="UniProtKB-KW"/>
</dbReference>
<dbReference type="Gene3D" id="3.90.650.10">
    <property type="entry name" value="PurM-like C-terminal domain"/>
    <property type="match status" value="1"/>
</dbReference>
<dbReference type="CDD" id="cd01740">
    <property type="entry name" value="GATase1_FGAR_AT"/>
    <property type="match status" value="1"/>
</dbReference>
<comment type="catalytic activity">
    <reaction evidence="13">
        <text>N(2)-formyl-N(1)-(5-phospho-beta-D-ribosyl)glycinamide + L-glutamine + ATP + H2O = 2-formamido-N(1)-(5-O-phospho-beta-D-ribosyl)acetamidine + L-glutamate + ADP + phosphate + H(+)</text>
        <dbReference type="Rhea" id="RHEA:17129"/>
        <dbReference type="ChEBI" id="CHEBI:15377"/>
        <dbReference type="ChEBI" id="CHEBI:15378"/>
        <dbReference type="ChEBI" id="CHEBI:29985"/>
        <dbReference type="ChEBI" id="CHEBI:30616"/>
        <dbReference type="ChEBI" id="CHEBI:43474"/>
        <dbReference type="ChEBI" id="CHEBI:58359"/>
        <dbReference type="ChEBI" id="CHEBI:147286"/>
        <dbReference type="ChEBI" id="CHEBI:147287"/>
        <dbReference type="ChEBI" id="CHEBI:456216"/>
        <dbReference type="EC" id="6.3.5.3"/>
    </reaction>
</comment>
<dbReference type="InterPro" id="IPR010918">
    <property type="entry name" value="PurM-like_C_dom"/>
</dbReference>
<evidence type="ECO:0000256" key="1">
    <source>
        <dbReference type="ARBA" id="ARBA00004920"/>
    </source>
</evidence>
<dbReference type="GO" id="GO:0046872">
    <property type="term" value="F:metal ion binding"/>
    <property type="evidence" value="ECO:0007669"/>
    <property type="project" value="UniProtKB-KW"/>
</dbReference>
<dbReference type="EC" id="6.3.5.3" evidence="3"/>
<dbReference type="FunFam" id="3.90.650.10:FF:000005">
    <property type="entry name" value="Phosphoribosylformylglycinamidine synthase"/>
    <property type="match status" value="1"/>
</dbReference>
<dbReference type="EMBL" id="DAAMOU010000024">
    <property type="protein sequence ID" value="HAC7554536.1"/>
    <property type="molecule type" value="Genomic_DNA"/>
</dbReference>
<evidence type="ECO:0000256" key="5">
    <source>
        <dbReference type="ARBA" id="ARBA00022723"/>
    </source>
</evidence>
<keyword evidence="6" id="KW-0547">Nucleotide-binding</keyword>